<dbReference type="PANTHER" id="PTHR46696:SF1">
    <property type="entry name" value="CYTOCHROME P450 YJIB-RELATED"/>
    <property type="match status" value="1"/>
</dbReference>
<evidence type="ECO:0000256" key="4">
    <source>
        <dbReference type="ARBA" id="ARBA00023002"/>
    </source>
</evidence>
<evidence type="ECO:0000256" key="7">
    <source>
        <dbReference type="RuleBase" id="RU000461"/>
    </source>
</evidence>
<keyword evidence="4 7" id="KW-0560">Oxidoreductase</keyword>
<evidence type="ECO:0000256" key="5">
    <source>
        <dbReference type="ARBA" id="ARBA00023004"/>
    </source>
</evidence>
<dbReference type="InterPro" id="IPR036396">
    <property type="entry name" value="Cyt_P450_sf"/>
</dbReference>
<protein>
    <submittedName>
        <fullName evidence="8">Cytochrome P450</fullName>
    </submittedName>
</protein>
<dbReference type="InterPro" id="IPR017972">
    <property type="entry name" value="Cyt_P450_CS"/>
</dbReference>
<keyword evidence="9" id="KW-1185">Reference proteome</keyword>
<keyword evidence="5 7" id="KW-0408">Iron</keyword>
<dbReference type="PROSITE" id="PS00086">
    <property type="entry name" value="CYTOCHROME_P450"/>
    <property type="match status" value="1"/>
</dbReference>
<gene>
    <name evidence="8" type="ORF">GCM10023161_51100</name>
</gene>
<evidence type="ECO:0000313" key="9">
    <source>
        <dbReference type="Proteomes" id="UP001501417"/>
    </source>
</evidence>
<keyword evidence="2 7" id="KW-0349">Heme</keyword>
<dbReference type="InterPro" id="IPR002397">
    <property type="entry name" value="Cyt_P450_B"/>
</dbReference>
<name>A0ABP8F9J5_9MYCO</name>
<comment type="caution">
    <text evidence="8">The sequence shown here is derived from an EMBL/GenBank/DDBJ whole genome shotgun (WGS) entry which is preliminary data.</text>
</comment>
<evidence type="ECO:0000313" key="8">
    <source>
        <dbReference type="EMBL" id="GAA4298302.1"/>
    </source>
</evidence>
<keyword evidence="6 7" id="KW-0503">Monooxygenase</keyword>
<accession>A0ABP8F9J5</accession>
<dbReference type="PRINTS" id="PR00359">
    <property type="entry name" value="BP450"/>
</dbReference>
<dbReference type="PRINTS" id="PR00385">
    <property type="entry name" value="P450"/>
</dbReference>
<sequence length="421" mass="46435">MIGDSIMTVDIAAPSVFDAGLPTLHYDITETVHDVAPRIHEVRKQSPMAIGPLGPEVLGYELARAMLRDPRFVFPPGLHMTARGITSGPLYDRVLGTILGMEGDEHRRLRSLVSKAFTPRASARMEGTIDAVINGLIDQVAPAGGVGRCDFVTDIARPYPIPIICALLGAPPEDWEHFSRWAEDIFKIVRLDSNLVEEQDVVMRAWDEFDAYIDDMIAERRSRLTDDLISELIRAQDGGDRLSNAEMRMLAFSILSAGTDTTRNQLAASMHVLCDHPDQLALLRDHPDLAMRAVEECMRHSPAVCATLRMVLEDVTFADYTFPAGTFISVNTFAANCDPEIYPHPDRFDISRDDPPPILTFGGGAHYCLGANLARAELAGALKILARRIPNPRRLATSRWKPMLGLSGPLDLDIEFDAVAD</sequence>
<evidence type="ECO:0000256" key="6">
    <source>
        <dbReference type="ARBA" id="ARBA00023033"/>
    </source>
</evidence>
<dbReference type="Gene3D" id="1.10.630.10">
    <property type="entry name" value="Cytochrome P450"/>
    <property type="match status" value="1"/>
</dbReference>
<evidence type="ECO:0000256" key="2">
    <source>
        <dbReference type="ARBA" id="ARBA00022617"/>
    </source>
</evidence>
<evidence type="ECO:0000256" key="1">
    <source>
        <dbReference type="ARBA" id="ARBA00010617"/>
    </source>
</evidence>
<evidence type="ECO:0000256" key="3">
    <source>
        <dbReference type="ARBA" id="ARBA00022723"/>
    </source>
</evidence>
<dbReference type="SUPFAM" id="SSF48264">
    <property type="entry name" value="Cytochrome P450"/>
    <property type="match status" value="1"/>
</dbReference>
<reference evidence="9" key="1">
    <citation type="journal article" date="2019" name="Int. J. Syst. Evol. Microbiol.">
        <title>The Global Catalogue of Microorganisms (GCM) 10K type strain sequencing project: providing services to taxonomists for standard genome sequencing and annotation.</title>
        <authorList>
            <consortium name="The Broad Institute Genomics Platform"/>
            <consortium name="The Broad Institute Genome Sequencing Center for Infectious Disease"/>
            <person name="Wu L."/>
            <person name="Ma J."/>
        </authorList>
    </citation>
    <scope>NUCLEOTIDE SEQUENCE [LARGE SCALE GENOMIC DNA]</scope>
    <source>
        <strain evidence="9">JCM 17782</strain>
    </source>
</reference>
<proteinExistence type="inferred from homology"/>
<keyword evidence="3 7" id="KW-0479">Metal-binding</keyword>
<dbReference type="InterPro" id="IPR001128">
    <property type="entry name" value="Cyt_P450"/>
</dbReference>
<organism evidence="8 9">
    <name type="scientific">Mycobacterium paraffinicum</name>
    <dbReference type="NCBI Taxonomy" id="53378"/>
    <lineage>
        <taxon>Bacteria</taxon>
        <taxon>Bacillati</taxon>
        <taxon>Actinomycetota</taxon>
        <taxon>Actinomycetes</taxon>
        <taxon>Mycobacteriales</taxon>
        <taxon>Mycobacteriaceae</taxon>
        <taxon>Mycobacterium</taxon>
    </lineage>
</organism>
<dbReference type="PANTHER" id="PTHR46696">
    <property type="entry name" value="P450, PUTATIVE (EUROFUNG)-RELATED"/>
    <property type="match status" value="1"/>
</dbReference>
<dbReference type="Pfam" id="PF00067">
    <property type="entry name" value="p450"/>
    <property type="match status" value="1"/>
</dbReference>
<comment type="similarity">
    <text evidence="1 7">Belongs to the cytochrome P450 family.</text>
</comment>
<dbReference type="EMBL" id="BAABGF010000058">
    <property type="protein sequence ID" value="GAA4298302.1"/>
    <property type="molecule type" value="Genomic_DNA"/>
</dbReference>
<dbReference type="Proteomes" id="UP001501417">
    <property type="component" value="Unassembled WGS sequence"/>
</dbReference>